<evidence type="ECO:0000313" key="6">
    <source>
        <dbReference type="EMBL" id="CAI2369038.1"/>
    </source>
</evidence>
<evidence type="ECO:0000256" key="1">
    <source>
        <dbReference type="ARBA" id="ARBA00001947"/>
    </source>
</evidence>
<dbReference type="Pfam" id="PF00246">
    <property type="entry name" value="Peptidase_M14"/>
    <property type="match status" value="1"/>
</dbReference>
<dbReference type="PANTHER" id="PTHR12756:SF11">
    <property type="entry name" value="CYTOSOLIC CARBOXYPEPTIDASE 1"/>
    <property type="match status" value="1"/>
</dbReference>
<comment type="caution">
    <text evidence="6">The sequence shown here is derived from an EMBL/GenBank/DDBJ whole genome shotgun (WGS) entry which is preliminary data.</text>
</comment>
<feature type="region of interest" description="Disordered" evidence="4">
    <location>
        <begin position="101"/>
        <end position="129"/>
    </location>
</feature>
<feature type="compositionally biased region" description="Polar residues" evidence="4">
    <location>
        <begin position="767"/>
        <end position="777"/>
    </location>
</feature>
<evidence type="ECO:0000259" key="5">
    <source>
        <dbReference type="PROSITE" id="PS52035"/>
    </source>
</evidence>
<comment type="similarity">
    <text evidence="2 3">Belongs to the peptidase M14 family.</text>
</comment>
<feature type="region of interest" description="Disordered" evidence="4">
    <location>
        <begin position="1139"/>
        <end position="1165"/>
    </location>
</feature>
<feature type="active site" description="Proton donor/acceptor" evidence="3">
    <location>
        <position position="702"/>
    </location>
</feature>
<dbReference type="InterPro" id="IPR050821">
    <property type="entry name" value="Cytosolic_carboxypeptidase"/>
</dbReference>
<dbReference type="Proteomes" id="UP001295684">
    <property type="component" value="Unassembled WGS sequence"/>
</dbReference>
<feature type="compositionally biased region" description="Basic and acidic residues" evidence="4">
    <location>
        <begin position="961"/>
        <end position="972"/>
    </location>
</feature>
<feature type="region of interest" description="Disordered" evidence="4">
    <location>
        <begin position="764"/>
        <end position="787"/>
    </location>
</feature>
<dbReference type="GO" id="GO:0004181">
    <property type="term" value="F:metallocarboxypeptidase activity"/>
    <property type="evidence" value="ECO:0007669"/>
    <property type="project" value="InterPro"/>
</dbReference>
<feature type="region of interest" description="Disordered" evidence="4">
    <location>
        <begin position="40"/>
        <end position="64"/>
    </location>
</feature>
<dbReference type="AlphaFoldDB" id="A0AAD1UGP8"/>
<feature type="region of interest" description="Disordered" evidence="4">
    <location>
        <begin position="1071"/>
        <end position="1119"/>
    </location>
</feature>
<keyword evidence="7" id="KW-1185">Reference proteome</keyword>
<name>A0AAD1UGP8_EUPCR</name>
<dbReference type="InterPro" id="IPR040626">
    <property type="entry name" value="Pepdidase_M14_N"/>
</dbReference>
<feature type="compositionally biased region" description="Low complexity" evidence="4">
    <location>
        <begin position="46"/>
        <end position="60"/>
    </location>
</feature>
<accession>A0AAD1UGP8</accession>
<evidence type="ECO:0000256" key="2">
    <source>
        <dbReference type="ARBA" id="ARBA00005988"/>
    </source>
</evidence>
<feature type="compositionally biased region" description="Polar residues" evidence="4">
    <location>
        <begin position="1102"/>
        <end position="1111"/>
    </location>
</feature>
<feature type="region of interest" description="Disordered" evidence="4">
    <location>
        <begin position="949"/>
        <end position="1010"/>
    </location>
</feature>
<proteinExistence type="inferred from homology"/>
<gene>
    <name evidence="6" type="ORF">ECRASSUSDP1_LOCUS10335</name>
</gene>
<dbReference type="Pfam" id="PF18027">
    <property type="entry name" value="Pepdidase_M14_N"/>
    <property type="match status" value="1"/>
</dbReference>
<feature type="compositionally biased region" description="Polar residues" evidence="4">
    <location>
        <begin position="112"/>
        <end position="129"/>
    </location>
</feature>
<dbReference type="EMBL" id="CAMPGE010010186">
    <property type="protein sequence ID" value="CAI2369038.1"/>
    <property type="molecule type" value="Genomic_DNA"/>
</dbReference>
<comment type="cofactor">
    <cofactor evidence="1">
        <name>Zn(2+)</name>
        <dbReference type="ChEBI" id="CHEBI:29105"/>
    </cofactor>
</comment>
<dbReference type="InterPro" id="IPR000834">
    <property type="entry name" value="Peptidase_M14"/>
</dbReference>
<sequence length="1165" mass="135727">MEKREQEIKLKKEETLNVESQAEDQSLDFFSQLKLRCEQRRENGDDSSSCFSATSSDSDSNPFAQHQIFESPLPVYRKEYGGIVIYDVDAIMEDDDFKPEKGLVTQEKSSEKISLTSSTRNKGSSEGSLSILQTATINNDSKEGVRYGPNECPPDMKRLKKQPMIKHLIGKEDRKILQNCIVEFPKKRSYRNEGRRNYKLVLSQKEELMLKFESRFENGNLWKAIKLSESEYNLVLMNDFNTNGHTQWYYFKVTSKLEAGTKIKFNIVNLSKPDSLYNEGMKPCVKSQGHYEKTGQGWHRDGTDISYKMNNFLRNRERRPDPISYPNIPTWTYYYFTFSFTYEFKYDDDIVWFAHAVPYTYSGDLLPLLNKLAYNLPLKTPTDFEKKYSFSNRIYSRNQSKSEENKTDYTKFLRIGTLCKTLAGNYLKFMIITDEIETYRDCNDDVEWILKNQSIRAQVKAKVDKDPKMFGKKGSPGRWEYENRLKKALFNLSPSRKNSKRLLKFEKMLKKIATSHSHKKGIFISARVHPGEPQSSWICQGLITFLVSNDLVAQKLRKNYIFKIIPMLNPDGVIYGNYRCSLLGYDLNRRWDDPSKYFDPTIYYTKLLLKVFLEEREVKLFCDLHGHSRKKNMFTYGCDYYNTFQESKYNNFHLRIFPSLLSSLNNNFSFKDCTFKIEQCKTKCARVVVFRQFGVRLSFTLECSFYGREKSKTDSETQDLHFKLSDFNKMGADICRAISHYLDPQFSDSIDTISKKYVTKSNEDSQYKSGLTPNQKEPITPSPKHSKILEKVCKTLNSRNGKFSKTDARSSSEESDSESDDNEANIVSNKIKQLKTKNKRDRIPKKASKETLRLRNKSKILFERRKIKDSRSSSSKTPVKRTLKSRKLRKNRKFFSHLKNVPAKEWNPEGAYNHIVPTEGSRIGNSKSSFPYEYKNYLSCEKNSEKKQSKIIESSSAHPNFEPKKQYIKRDIQSSLSKSTKKRRKFRRKNAKIHSRFDSQKEETSTDVNSTTPFLVTEKKTQSTTGKKKSEAYFFPFKMRGSANYIRDRKQEIYLGKRMHMNSIEKISLKTRENNRPNHYSESSNSSNLPKMRKLRSRKNTRTNARNTAQISPKPLNPHCRSIPSACPMGAQMLSIPFRTPDSSHLPNSKLISQKSMISSSKILQ</sequence>
<dbReference type="Gene3D" id="3.40.630.10">
    <property type="entry name" value="Zn peptidases"/>
    <property type="match status" value="1"/>
</dbReference>
<feature type="compositionally biased region" description="Low complexity" evidence="4">
    <location>
        <begin position="1149"/>
        <end position="1165"/>
    </location>
</feature>
<feature type="region of interest" description="Disordered" evidence="4">
    <location>
        <begin position="800"/>
        <end position="824"/>
    </location>
</feature>
<dbReference type="SUPFAM" id="SSF53187">
    <property type="entry name" value="Zn-dependent exopeptidases"/>
    <property type="match status" value="1"/>
</dbReference>
<dbReference type="GO" id="GO:0006508">
    <property type="term" value="P:proteolysis"/>
    <property type="evidence" value="ECO:0007669"/>
    <property type="project" value="InterPro"/>
</dbReference>
<protein>
    <recommendedName>
        <fullName evidence="5">Peptidase M14 domain-containing protein</fullName>
    </recommendedName>
</protein>
<feature type="region of interest" description="Disordered" evidence="4">
    <location>
        <begin position="865"/>
        <end position="885"/>
    </location>
</feature>
<evidence type="ECO:0000313" key="7">
    <source>
        <dbReference type="Proteomes" id="UP001295684"/>
    </source>
</evidence>
<feature type="compositionally biased region" description="Basic and acidic residues" evidence="4">
    <location>
        <begin position="995"/>
        <end position="1004"/>
    </location>
</feature>
<feature type="compositionally biased region" description="Polar residues" evidence="4">
    <location>
        <begin position="1077"/>
        <end position="1089"/>
    </location>
</feature>
<evidence type="ECO:0000256" key="4">
    <source>
        <dbReference type="SAM" id="MobiDB-lite"/>
    </source>
</evidence>
<evidence type="ECO:0000256" key="3">
    <source>
        <dbReference type="PROSITE-ProRule" id="PRU01379"/>
    </source>
</evidence>
<dbReference type="PANTHER" id="PTHR12756">
    <property type="entry name" value="CYTOSOLIC CARBOXYPEPTIDASE"/>
    <property type="match status" value="1"/>
</dbReference>
<dbReference type="Gene3D" id="2.60.40.3120">
    <property type="match status" value="1"/>
</dbReference>
<reference evidence="6" key="1">
    <citation type="submission" date="2023-07" db="EMBL/GenBank/DDBJ databases">
        <authorList>
            <consortium name="AG Swart"/>
            <person name="Singh M."/>
            <person name="Singh A."/>
            <person name="Seah K."/>
            <person name="Emmerich C."/>
        </authorList>
    </citation>
    <scope>NUCLEOTIDE SEQUENCE</scope>
    <source>
        <strain evidence="6">DP1</strain>
    </source>
</reference>
<feature type="domain" description="Peptidase M14" evidence="5">
    <location>
        <begin position="386"/>
        <end position="742"/>
    </location>
</feature>
<dbReference type="GO" id="GO:0008270">
    <property type="term" value="F:zinc ion binding"/>
    <property type="evidence" value="ECO:0007669"/>
    <property type="project" value="InterPro"/>
</dbReference>
<organism evidence="6 7">
    <name type="scientific">Euplotes crassus</name>
    <dbReference type="NCBI Taxonomy" id="5936"/>
    <lineage>
        <taxon>Eukaryota</taxon>
        <taxon>Sar</taxon>
        <taxon>Alveolata</taxon>
        <taxon>Ciliophora</taxon>
        <taxon>Intramacronucleata</taxon>
        <taxon>Spirotrichea</taxon>
        <taxon>Hypotrichia</taxon>
        <taxon>Euplotida</taxon>
        <taxon>Euplotidae</taxon>
        <taxon>Moneuplotes</taxon>
    </lineage>
</organism>
<feature type="compositionally biased region" description="Acidic residues" evidence="4">
    <location>
        <begin position="813"/>
        <end position="823"/>
    </location>
</feature>
<feature type="compositionally biased region" description="Basic residues" evidence="4">
    <location>
        <begin position="1091"/>
        <end position="1101"/>
    </location>
</feature>
<feature type="compositionally biased region" description="Basic residues" evidence="4">
    <location>
        <begin position="979"/>
        <end position="994"/>
    </location>
</feature>
<dbReference type="PROSITE" id="PS52035">
    <property type="entry name" value="PEPTIDASE_M14"/>
    <property type="match status" value="1"/>
</dbReference>